<proteinExistence type="inferred from homology"/>
<dbReference type="Proteomes" id="UP000092445">
    <property type="component" value="Unassembled WGS sequence"/>
</dbReference>
<dbReference type="Pfam" id="PF03455">
    <property type="entry name" value="dDENN"/>
    <property type="match status" value="1"/>
</dbReference>
<keyword evidence="4" id="KW-0472">Membrane</keyword>
<dbReference type="GO" id="GO:0016020">
    <property type="term" value="C:membrane"/>
    <property type="evidence" value="ECO:0007669"/>
    <property type="project" value="UniProtKB-SubCell"/>
</dbReference>
<dbReference type="InterPro" id="IPR004012">
    <property type="entry name" value="Run_dom"/>
</dbReference>
<evidence type="ECO:0000313" key="10">
    <source>
        <dbReference type="EnsemblMetazoa" id="GPAI046693-PA"/>
    </source>
</evidence>
<evidence type="ECO:0000259" key="7">
    <source>
        <dbReference type="PROSITE" id="PS50095"/>
    </source>
</evidence>
<feature type="domain" description="PLAT" evidence="7">
    <location>
        <begin position="1475"/>
        <end position="1583"/>
    </location>
</feature>
<keyword evidence="3" id="KW-0677">Repeat</keyword>
<dbReference type="SUPFAM" id="SSF49723">
    <property type="entry name" value="Lipase/lipooxygenase domain (PLAT/LH2 domain)"/>
    <property type="match status" value="1"/>
</dbReference>
<reference evidence="11" key="1">
    <citation type="submission" date="2014-03" db="EMBL/GenBank/DDBJ databases">
        <authorList>
            <person name="Aksoy S."/>
            <person name="Warren W."/>
            <person name="Wilson R.K."/>
        </authorList>
    </citation>
    <scope>NUCLEOTIDE SEQUENCE [LARGE SCALE GENOMIC DNA]</scope>
    <source>
        <strain evidence="11">IAEA</strain>
    </source>
</reference>
<organism evidence="10 11">
    <name type="scientific">Glossina pallidipes</name>
    <name type="common">Tsetse fly</name>
    <dbReference type="NCBI Taxonomy" id="7398"/>
    <lineage>
        <taxon>Eukaryota</taxon>
        <taxon>Metazoa</taxon>
        <taxon>Ecdysozoa</taxon>
        <taxon>Arthropoda</taxon>
        <taxon>Hexapoda</taxon>
        <taxon>Insecta</taxon>
        <taxon>Pterygota</taxon>
        <taxon>Neoptera</taxon>
        <taxon>Endopterygota</taxon>
        <taxon>Diptera</taxon>
        <taxon>Brachycera</taxon>
        <taxon>Muscomorpha</taxon>
        <taxon>Hippoboscoidea</taxon>
        <taxon>Glossinidae</taxon>
        <taxon>Glossina</taxon>
    </lineage>
</organism>
<dbReference type="SUPFAM" id="SSF140741">
    <property type="entry name" value="RUN domain-like"/>
    <property type="match status" value="2"/>
</dbReference>
<dbReference type="PROSITE" id="PS50095">
    <property type="entry name" value="PLAT"/>
    <property type="match status" value="1"/>
</dbReference>
<evidence type="ECO:0000256" key="1">
    <source>
        <dbReference type="ARBA" id="ARBA00004370"/>
    </source>
</evidence>
<accession>A0A1B0AIA8</accession>
<dbReference type="Pfam" id="PF02141">
    <property type="entry name" value="DENN"/>
    <property type="match status" value="1"/>
</dbReference>
<dbReference type="InterPro" id="IPR005113">
    <property type="entry name" value="uDENN_dom"/>
</dbReference>
<feature type="region of interest" description="Disordered" evidence="6">
    <location>
        <begin position="1596"/>
        <end position="1619"/>
    </location>
</feature>
<dbReference type="PANTHER" id="PTHR46070">
    <property type="entry name" value="PINSTRIPE, ISOFORM A"/>
    <property type="match status" value="1"/>
</dbReference>
<dbReference type="Pfam" id="PF02759">
    <property type="entry name" value="RUN"/>
    <property type="match status" value="2"/>
</dbReference>
<feature type="compositionally biased region" description="Basic and acidic residues" evidence="6">
    <location>
        <begin position="186"/>
        <end position="207"/>
    </location>
</feature>
<dbReference type="PROSITE" id="PS50826">
    <property type="entry name" value="RUN"/>
    <property type="match status" value="2"/>
</dbReference>
<dbReference type="Gene3D" id="1.20.58.900">
    <property type="match status" value="3"/>
</dbReference>
<feature type="domain" description="RUN" evidence="9">
    <location>
        <begin position="1651"/>
        <end position="1822"/>
    </location>
</feature>
<comment type="caution">
    <text evidence="5">Lacks conserved residue(s) required for the propagation of feature annotation.</text>
</comment>
<dbReference type="InterPro" id="IPR001024">
    <property type="entry name" value="PLAT/LH2_dom"/>
</dbReference>
<comment type="subcellular location">
    <subcellularLocation>
        <location evidence="1">Membrane</location>
    </subcellularLocation>
</comment>
<feature type="region of interest" description="Disordered" evidence="6">
    <location>
        <begin position="67"/>
        <end position="290"/>
    </location>
</feature>
<dbReference type="SMART" id="SM00593">
    <property type="entry name" value="RUN"/>
    <property type="match status" value="2"/>
</dbReference>
<dbReference type="Pfam" id="PF03456">
    <property type="entry name" value="uDENN"/>
    <property type="match status" value="1"/>
</dbReference>
<evidence type="ECO:0000256" key="4">
    <source>
        <dbReference type="ARBA" id="ARBA00023136"/>
    </source>
</evidence>
<dbReference type="PANTHER" id="PTHR46070:SF1">
    <property type="entry name" value="PINSTRIPE, ISOFORM A"/>
    <property type="match status" value="1"/>
</dbReference>
<comment type="similarity">
    <text evidence="2">Belongs to the RAB6IP1 family.</text>
</comment>
<dbReference type="InterPro" id="IPR047277">
    <property type="entry name" value="PLAT_RAB6IP1"/>
</dbReference>
<evidence type="ECO:0000256" key="3">
    <source>
        <dbReference type="ARBA" id="ARBA00022737"/>
    </source>
</evidence>
<feature type="compositionally biased region" description="Basic and acidic residues" evidence="6">
    <location>
        <begin position="70"/>
        <end position="92"/>
    </location>
</feature>
<sequence>MNSSGKIADFAELRKTKIKIRQDVPNSCMTRRPHAIMRRASLNDGICIKRRDGEGSKPLFLRLDITANSRGDRRDSEENSEYVGEKKNESKRHLSRTTSESTSPERYREPPGKSIVGRRSDSYKTRLRKSESLDNIPTCSRYVKGSRERKKSFYSHNEIRGRPLSKKKSKSKSPPEIHKKTSKVPYFRDEVRERDRLKRLYGKEERKSHSKSPSRYKRRYRSPRRYHRSSSSRRSKSKDRKYRHFRESRRRSKSRSRTRSPRRRHRSRSRRNYGSSRDREHKSLKISNKDAQLPGQFITIPVALPAGSPFPYTGFHQLPPPAPHPPFSVMPVMHQRQLRPMPRRTFFMPPVPFLGASGLVISMDDGGKGIEKKLVLKNLNEATLKPSKSISTSTRSNPTLCEKQQKSLNFSNDNKGSETCNVPFVVKGKFNDSENIDISCAMMPNQSDNSVSPPSPSLTSSLSTFNDATTLIELRQLKRDCDPQFSRFADYFVICGLDFDTGLESDRFTGDNLHCCPLDRAYKSKPLAHYPENVSWNPFDAHGICMLSLPQGLRFRTQKHNIEPKFHSFATTREDGKRCYGFSLVFYEEIRNRNICSAMHTLQSMFITELSSGQQLHSMSRVKDGPVSRSLPRHFKVAGQAPQSAQSYYDITKDKLYVAKSISLICQIPYSFAAEVFLTNLYKCLPRQPGPGISLESYVYNILYEVMLPQPGKSIRIYLPPEEAHLSAVVLTLQRPDPTSELPLLDFPLRLLFTYLGVECVIQLLTCVLLENQVLLRSNDYQKLMTVGECITSILFPFVWPHVYAPILPAALHHFLDAPVPFVMGLHAECEAANKIGSEAALCFLDIDRKVIQLPEELPAFPHKTDFMAEIISVLDKFEIERDRAHEPNLKNGYSSRDFDVMISSCTLPSGIQAAKRGKDRFHQLQETVYTLGSPDIGTHHNLHYQPLIAHPTKIDHVPRIADFLRRKGTPRTLSPVAGGECIDTATPMTVTMSPTRSLSKEIKAIIPKLTPEQQYYQDLRINIALREIFLNRFVHMFFAYDFFVIYPNQDREEWLSNRETLQNFDKSSFLSDQPEHHKPFLSRFLESQMFATLVDNKILSVWDKEPDTNLQIFDQRVKLLRKRHGENMICATSYEPCVMSHGVQQLFEKRLNCVDIEVTPPSEILSNRPAYFRSFPVLDKNVLNQECASRLSANLSTTELSPALIAQANWTFVERLLKDIKSKTKRMLLEKMGTEAVSLGLNKNSDGIEENTLIASLCDLLEKIWSHGLQSKQGKSALWTHLQAYLELQEARAKGSVSNSSITTHSATNISTKVLHASGNEVEVSSNYAVSAPALAWNVMRKRMDYLSTFQTDIESPHSPNRSRSRDPNKFVGLEQLCPLPESLEFDVKNVMALGDIKTQFGYTRAWVRLSLEKKLLSRHFRTLLSDEALLRSLYKRSAFLRCEDEKEQFLFHLLSLNTVDYFSFTNTYPTTKLPYRVVIFPSRKYGSYHISSNAWIIISGTLNETQRVPIPKGSLEFIFHYKNLGLLTTMRIGHDNAGPANKWLVEHVVMRNEVTGHTYKFPCGRWLGKGVDDDSTERLLVGQRASVNVRNTELMPSCRTPPRNRSPSIQRGQDLPPPSEIQHKLGNCVNVIVKWHYKPSRDRNVGSLTNLLCGDNGLVKCLENVFLCGFRSTRFFGRNLYVWDYFTKIKEQFEQYLQQEQQQHWDELSSNLDLSLNEEGASSQQRRELSVVWRYYIHLVDEINNAGSTLGKDGKFQLLMCLSLREHLLTRMIPIMAMTKVTQEMYEDDSFLKRKNLLTFLIQILEPLDDCHIVLENSITQGIPSQC</sequence>
<dbReference type="Gene3D" id="2.60.60.20">
    <property type="entry name" value="PLAT/LH2 domain"/>
    <property type="match status" value="1"/>
</dbReference>
<feature type="compositionally biased region" description="Basic and acidic residues" evidence="6">
    <location>
        <begin position="118"/>
        <end position="132"/>
    </location>
</feature>
<dbReference type="CDD" id="cd01757">
    <property type="entry name" value="PLAT_RAB6IP1"/>
    <property type="match status" value="1"/>
</dbReference>
<feature type="domain" description="RUN" evidence="9">
    <location>
        <begin position="1249"/>
        <end position="1471"/>
    </location>
</feature>
<dbReference type="InterPro" id="IPR005112">
    <property type="entry name" value="dDENN_dom"/>
</dbReference>
<dbReference type="Pfam" id="PF01477">
    <property type="entry name" value="PLAT"/>
    <property type="match status" value="1"/>
</dbReference>
<evidence type="ECO:0000256" key="2">
    <source>
        <dbReference type="ARBA" id="ARBA00006664"/>
    </source>
</evidence>
<dbReference type="GO" id="GO:0031267">
    <property type="term" value="F:small GTPase binding"/>
    <property type="evidence" value="ECO:0007669"/>
    <property type="project" value="InterPro"/>
</dbReference>
<dbReference type="CDD" id="cd17678">
    <property type="entry name" value="RUN2_DENND5"/>
    <property type="match status" value="1"/>
</dbReference>
<protein>
    <recommendedName>
        <fullName evidence="12">UDENN domain-containing protein</fullName>
    </recommendedName>
</protein>
<dbReference type="InterPro" id="IPR043153">
    <property type="entry name" value="DENN_C"/>
</dbReference>
<evidence type="ECO:0000256" key="5">
    <source>
        <dbReference type="PROSITE-ProRule" id="PRU00152"/>
    </source>
</evidence>
<dbReference type="InterPro" id="IPR047278">
    <property type="entry name" value="DEN5A/B"/>
</dbReference>
<feature type="compositionally biased region" description="Basic residues" evidence="6">
    <location>
        <begin position="208"/>
        <end position="271"/>
    </location>
</feature>
<dbReference type="VEuPathDB" id="VectorBase:GPAI046693"/>
<feature type="domain" description="UDENN" evidence="8">
    <location>
        <begin position="506"/>
        <end position="1108"/>
    </location>
</feature>
<evidence type="ECO:0000259" key="9">
    <source>
        <dbReference type="PROSITE" id="PS50826"/>
    </source>
</evidence>
<evidence type="ECO:0000256" key="6">
    <source>
        <dbReference type="SAM" id="MobiDB-lite"/>
    </source>
</evidence>
<dbReference type="Gene3D" id="3.40.50.11500">
    <property type="match status" value="1"/>
</dbReference>
<dbReference type="InterPro" id="IPR037213">
    <property type="entry name" value="Run_dom_sf"/>
</dbReference>
<evidence type="ECO:0000259" key="8">
    <source>
        <dbReference type="PROSITE" id="PS50211"/>
    </source>
</evidence>
<dbReference type="InterPro" id="IPR001194">
    <property type="entry name" value="cDENN_dom"/>
</dbReference>
<dbReference type="SMART" id="SM00801">
    <property type="entry name" value="dDENN"/>
    <property type="match status" value="1"/>
</dbReference>
<dbReference type="InterPro" id="IPR036392">
    <property type="entry name" value="PLAT/LH2_dom_sf"/>
</dbReference>
<evidence type="ECO:0000313" key="11">
    <source>
        <dbReference type="Proteomes" id="UP000092445"/>
    </source>
</evidence>
<dbReference type="SMART" id="SM00799">
    <property type="entry name" value="DENN"/>
    <property type="match status" value="1"/>
</dbReference>
<dbReference type="InterPro" id="IPR037516">
    <property type="entry name" value="Tripartite_DENN"/>
</dbReference>
<name>A0A1B0AIA8_GLOPL</name>
<reference evidence="10" key="2">
    <citation type="submission" date="2020-05" db="UniProtKB">
        <authorList>
            <consortium name="EnsemblMetazoa"/>
        </authorList>
    </citation>
    <scope>IDENTIFICATION</scope>
    <source>
        <strain evidence="10">IAEA</strain>
    </source>
</reference>
<dbReference type="GO" id="GO:0005085">
    <property type="term" value="F:guanyl-nucleotide exchange factor activity"/>
    <property type="evidence" value="ECO:0007669"/>
    <property type="project" value="InterPro"/>
</dbReference>
<dbReference type="EnsemblMetazoa" id="GPAI046693-RA">
    <property type="protein sequence ID" value="GPAI046693-PA"/>
    <property type="gene ID" value="GPAI046693"/>
</dbReference>
<dbReference type="CDD" id="cd17677">
    <property type="entry name" value="RUN1_DENND5"/>
    <property type="match status" value="1"/>
</dbReference>
<keyword evidence="11" id="KW-1185">Reference proteome</keyword>
<evidence type="ECO:0008006" key="12">
    <source>
        <dbReference type="Google" id="ProtNLM"/>
    </source>
</evidence>
<dbReference type="PROSITE" id="PS50211">
    <property type="entry name" value="DENN"/>
    <property type="match status" value="1"/>
</dbReference>
<dbReference type="SMART" id="SM00800">
    <property type="entry name" value="uDENN"/>
    <property type="match status" value="1"/>
</dbReference>
<dbReference type="STRING" id="7398.A0A1B0AIA8"/>